<keyword evidence="2 4" id="KW-0808">Transferase</keyword>
<reference evidence="7 8" key="1">
    <citation type="journal article" date="2015" name="Genome Announc.">
        <title>Expanding the biotechnology potential of lactobacilli through comparative genomics of 213 strains and associated genera.</title>
        <authorList>
            <person name="Sun Z."/>
            <person name="Harris H.M."/>
            <person name="McCann A."/>
            <person name="Guo C."/>
            <person name="Argimon S."/>
            <person name="Zhang W."/>
            <person name="Yang X."/>
            <person name="Jeffery I.B."/>
            <person name="Cooney J.C."/>
            <person name="Kagawa T.F."/>
            <person name="Liu W."/>
            <person name="Song Y."/>
            <person name="Salvetti E."/>
            <person name="Wrobel A."/>
            <person name="Rasinkangas P."/>
            <person name="Parkhill J."/>
            <person name="Rea M.C."/>
            <person name="O'Sullivan O."/>
            <person name="Ritari J."/>
            <person name="Douillard F.P."/>
            <person name="Paul Ross R."/>
            <person name="Yang R."/>
            <person name="Briner A.E."/>
            <person name="Felis G.E."/>
            <person name="de Vos W.M."/>
            <person name="Barrangou R."/>
            <person name="Klaenhammer T.R."/>
            <person name="Caufield P.W."/>
            <person name="Cui Y."/>
            <person name="Zhang H."/>
            <person name="O'Toole P.W."/>
        </authorList>
    </citation>
    <scope>NUCLEOTIDE SEQUENCE [LARGE SCALE GENOMIC DNA]</scope>
    <source>
        <strain evidence="7 8">DSM 18630</strain>
    </source>
</reference>
<dbReference type="Proteomes" id="UP000051451">
    <property type="component" value="Unassembled WGS sequence"/>
</dbReference>
<dbReference type="InterPro" id="IPR010280">
    <property type="entry name" value="U5_MeTrfase_fam"/>
</dbReference>
<dbReference type="PATRIC" id="fig|1423750.3.peg.1941"/>
<name>A0A0R1VNV7_9LACO</name>
<gene>
    <name evidence="7" type="ORF">FC89_GL001898</name>
</gene>
<evidence type="ECO:0000256" key="4">
    <source>
        <dbReference type="PROSITE-ProRule" id="PRU01024"/>
    </source>
</evidence>
<dbReference type="SUPFAM" id="SSF53335">
    <property type="entry name" value="S-adenosyl-L-methionine-dependent methyltransferases"/>
    <property type="match status" value="1"/>
</dbReference>
<dbReference type="Gene3D" id="3.40.50.150">
    <property type="entry name" value="Vaccinia Virus protein VP39"/>
    <property type="match status" value="1"/>
</dbReference>
<sequence length="471" mass="53064">MSQPFLAKKESRKKMKNTPVQKNQELEVTVEDLSYQGRGVAKVDHYPLFIDDALPSEKILAHVMKASRNYGFAKVIKRYNDSPDRQLDSESAYLQTGIAPLQHLKYEAQLRFKQQQIEELLHKAHLDQIAVASTRGMAEPLHYRNKAQIPVRMVNGQLETGFFRQRSHQFVPMHDFLIQDPRIDQVLEAVQAVLREFEVPAYNERQHSGVIRHIVIRRGHYSGQVMVTLVTRSRKLPAGTQLAQQIMSHCQDVVSVYQNINADKTNVIMGKQEKLLAGKPQIEDQLNGIKFAISPRSFFQVNSLQTEKIYQYVAEAAQLSGKETVIDAYCGIGTISLSLAKKAKQVYGVEIVADAIKDAKQNAVLNGITNAEFKVAAAEEQFGKWASAGLKPDIVVFDPPRKGLETKVLENTLTLAPKKIVYVSCNPATLVRDLQFLTENGYQVTGPIQPFDQFPQTNHVESVTVLERTEK</sequence>
<dbReference type="PROSITE" id="PS01230">
    <property type="entry name" value="TRMA_1"/>
    <property type="match status" value="1"/>
</dbReference>
<evidence type="ECO:0000256" key="1">
    <source>
        <dbReference type="ARBA" id="ARBA00022603"/>
    </source>
</evidence>
<dbReference type="FunFam" id="3.40.50.150:FF:000009">
    <property type="entry name" value="23S rRNA (Uracil(1939)-C(5))-methyltransferase RlmD"/>
    <property type="match status" value="1"/>
</dbReference>
<feature type="active site" description="Nucleophile" evidence="4">
    <location>
        <position position="425"/>
    </location>
</feature>
<evidence type="ECO:0000256" key="5">
    <source>
        <dbReference type="PROSITE-ProRule" id="PRU10015"/>
    </source>
</evidence>
<dbReference type="FunFam" id="2.40.50.140:FF:000097">
    <property type="entry name" value="23S rRNA (uracil(1939)-C(5))-methyltransferase RlmD"/>
    <property type="match status" value="1"/>
</dbReference>
<protein>
    <submittedName>
        <fullName evidence="7">tRNA (Uracil-5-)-methyltransferase</fullName>
    </submittedName>
</protein>
<dbReference type="SUPFAM" id="SSF50249">
    <property type="entry name" value="Nucleic acid-binding proteins"/>
    <property type="match status" value="1"/>
</dbReference>
<feature type="binding site" evidence="4">
    <location>
        <position position="398"/>
    </location>
    <ligand>
        <name>S-adenosyl-L-methionine</name>
        <dbReference type="ChEBI" id="CHEBI:59789"/>
    </ligand>
</feature>
<evidence type="ECO:0000256" key="2">
    <source>
        <dbReference type="ARBA" id="ARBA00022679"/>
    </source>
</evidence>
<comment type="caution">
    <text evidence="7">The sequence shown here is derived from an EMBL/GenBank/DDBJ whole genome shotgun (WGS) entry which is preliminary data.</text>
</comment>
<dbReference type="PROSITE" id="PS01231">
    <property type="entry name" value="TRMA_2"/>
    <property type="match status" value="1"/>
</dbReference>
<feature type="domain" description="TRAM" evidence="6">
    <location>
        <begin position="19"/>
        <end position="77"/>
    </location>
</feature>
<dbReference type="STRING" id="1423750.FC89_GL001898"/>
<accession>A0A0R1VNV7</accession>
<evidence type="ECO:0000256" key="3">
    <source>
        <dbReference type="ARBA" id="ARBA00022691"/>
    </source>
</evidence>
<proteinExistence type="inferred from homology"/>
<dbReference type="FunFam" id="2.40.50.1070:FF:000003">
    <property type="entry name" value="23S rRNA (Uracil-5-)-methyltransferase RumA"/>
    <property type="match status" value="1"/>
</dbReference>
<dbReference type="PANTHER" id="PTHR11061">
    <property type="entry name" value="RNA M5U METHYLTRANSFERASE"/>
    <property type="match status" value="1"/>
</dbReference>
<feature type="binding site" evidence="4">
    <location>
        <position position="329"/>
    </location>
    <ligand>
        <name>S-adenosyl-L-methionine</name>
        <dbReference type="ChEBI" id="CHEBI:59789"/>
    </ligand>
</feature>
<dbReference type="Gene3D" id="2.40.50.1070">
    <property type="match status" value="1"/>
</dbReference>
<dbReference type="GO" id="GO:0070041">
    <property type="term" value="F:rRNA (uridine-C5-)-methyltransferase activity"/>
    <property type="evidence" value="ECO:0007669"/>
    <property type="project" value="TreeGrafter"/>
</dbReference>
<dbReference type="Gene3D" id="2.40.50.140">
    <property type="entry name" value="Nucleic acid-binding proteins"/>
    <property type="match status" value="1"/>
</dbReference>
<dbReference type="CDD" id="cd02440">
    <property type="entry name" value="AdoMet_MTases"/>
    <property type="match status" value="1"/>
</dbReference>
<dbReference type="InterPro" id="IPR002792">
    <property type="entry name" value="TRAM_dom"/>
</dbReference>
<dbReference type="InterPro" id="IPR029063">
    <property type="entry name" value="SAM-dependent_MTases_sf"/>
</dbReference>
<dbReference type="Pfam" id="PF05958">
    <property type="entry name" value="tRNA_U5-meth_tr"/>
    <property type="match status" value="1"/>
</dbReference>
<dbReference type="PROSITE" id="PS51687">
    <property type="entry name" value="SAM_MT_RNA_M5U"/>
    <property type="match status" value="1"/>
</dbReference>
<evidence type="ECO:0000313" key="7">
    <source>
        <dbReference type="EMBL" id="KRM04868.1"/>
    </source>
</evidence>
<dbReference type="EMBL" id="AZGB01000025">
    <property type="protein sequence ID" value="KRM04868.1"/>
    <property type="molecule type" value="Genomic_DNA"/>
</dbReference>
<organism evidence="7 8">
    <name type="scientific">Liquorilactobacillus ghanensis DSM 18630</name>
    <dbReference type="NCBI Taxonomy" id="1423750"/>
    <lineage>
        <taxon>Bacteria</taxon>
        <taxon>Bacillati</taxon>
        <taxon>Bacillota</taxon>
        <taxon>Bacilli</taxon>
        <taxon>Lactobacillales</taxon>
        <taxon>Lactobacillaceae</taxon>
        <taxon>Liquorilactobacillus</taxon>
    </lineage>
</organism>
<dbReference type="Pfam" id="PF01938">
    <property type="entry name" value="TRAM"/>
    <property type="match status" value="1"/>
</dbReference>
<keyword evidence="8" id="KW-1185">Reference proteome</keyword>
<dbReference type="GO" id="GO:0070475">
    <property type="term" value="P:rRNA base methylation"/>
    <property type="evidence" value="ECO:0007669"/>
    <property type="project" value="TreeGrafter"/>
</dbReference>
<evidence type="ECO:0000259" key="6">
    <source>
        <dbReference type="PROSITE" id="PS50926"/>
    </source>
</evidence>
<dbReference type="InterPro" id="IPR030390">
    <property type="entry name" value="MeTrfase_TrmA_AS"/>
</dbReference>
<feature type="active site" evidence="5">
    <location>
        <position position="425"/>
    </location>
</feature>
<dbReference type="PANTHER" id="PTHR11061:SF30">
    <property type="entry name" value="TRNA (URACIL(54)-C(5))-METHYLTRANSFERASE"/>
    <property type="match status" value="1"/>
</dbReference>
<keyword evidence="1 4" id="KW-0489">Methyltransferase</keyword>
<dbReference type="PROSITE" id="PS50926">
    <property type="entry name" value="TRAM"/>
    <property type="match status" value="1"/>
</dbReference>
<keyword evidence="3 4" id="KW-0949">S-adenosyl-L-methionine</keyword>
<dbReference type="NCBIfam" id="TIGR00479">
    <property type="entry name" value="rumA"/>
    <property type="match status" value="1"/>
</dbReference>
<feature type="binding site" evidence="4">
    <location>
        <position position="350"/>
    </location>
    <ligand>
        <name>S-adenosyl-L-methionine</name>
        <dbReference type="ChEBI" id="CHEBI:59789"/>
    </ligand>
</feature>
<evidence type="ECO:0000313" key="8">
    <source>
        <dbReference type="Proteomes" id="UP000051451"/>
    </source>
</evidence>
<comment type="similarity">
    <text evidence="4">Belongs to the class I-like SAM-binding methyltransferase superfamily. RNA M5U methyltransferase family.</text>
</comment>
<dbReference type="InterPro" id="IPR012340">
    <property type="entry name" value="NA-bd_OB-fold"/>
</dbReference>
<feature type="binding site" evidence="4">
    <location>
        <position position="300"/>
    </location>
    <ligand>
        <name>S-adenosyl-L-methionine</name>
        <dbReference type="ChEBI" id="CHEBI:59789"/>
    </ligand>
</feature>
<dbReference type="AlphaFoldDB" id="A0A0R1VNV7"/>
<dbReference type="InterPro" id="IPR030391">
    <property type="entry name" value="MeTrfase_TrmA_CS"/>
</dbReference>